<name>A0AAU7Q6U6_9GAMM</name>
<evidence type="ECO:0000259" key="3">
    <source>
        <dbReference type="PROSITE" id="PS51186"/>
    </source>
</evidence>
<sequence>MLCSSGTIKNRIAPFLRTLYLASRRKGWTWLDGSHWHLEDFDSATFGEKVLVAEEQNHIVGFASLWLPDSFLHNLFVAPAWQRRGVATALLEACYPLCADKIALKCLTKNRRALAFYQRHDWKIISSGIAEHGEYFLMHRALEHHKPFFR</sequence>
<dbReference type="PROSITE" id="PS51186">
    <property type="entry name" value="GNAT"/>
    <property type="match status" value="1"/>
</dbReference>
<protein>
    <submittedName>
        <fullName evidence="4">GNAT family N-acetyltransferase</fullName>
    </submittedName>
</protein>
<proteinExistence type="predicted"/>
<dbReference type="AlphaFoldDB" id="A0AAU7Q6U6"/>
<evidence type="ECO:0000313" key="4">
    <source>
        <dbReference type="EMBL" id="XBS68763.1"/>
    </source>
</evidence>
<dbReference type="InterPro" id="IPR050832">
    <property type="entry name" value="Bact_Acetyltransf"/>
</dbReference>
<dbReference type="Gene3D" id="3.40.630.30">
    <property type="match status" value="1"/>
</dbReference>
<dbReference type="InterPro" id="IPR016181">
    <property type="entry name" value="Acyl_CoA_acyltransferase"/>
</dbReference>
<dbReference type="Pfam" id="PF00583">
    <property type="entry name" value="Acetyltransf_1"/>
    <property type="match status" value="1"/>
</dbReference>
<accession>A0AAU7Q6U6</accession>
<reference evidence="4" key="1">
    <citation type="submission" date="2024-06" db="EMBL/GenBank/DDBJ databases">
        <authorList>
            <person name="Coelho C."/>
            <person name="Bento M."/>
            <person name="Garcia E."/>
            <person name="Camelo A."/>
            <person name="Brandao I."/>
            <person name="Espirito Santo C."/>
            <person name="Trovao J."/>
            <person name="Verissimo A."/>
            <person name="Costa J."/>
            <person name="Tiago I."/>
        </authorList>
    </citation>
    <scope>NUCLEOTIDE SEQUENCE</scope>
    <source>
        <strain evidence="4">KWT182</strain>
    </source>
</reference>
<dbReference type="EMBL" id="CP157947">
    <property type="protein sequence ID" value="XBS68763.1"/>
    <property type="molecule type" value="Genomic_DNA"/>
</dbReference>
<dbReference type="PANTHER" id="PTHR43877:SF1">
    <property type="entry name" value="ACETYLTRANSFERASE"/>
    <property type="match status" value="1"/>
</dbReference>
<dbReference type="InterPro" id="IPR000182">
    <property type="entry name" value="GNAT_dom"/>
</dbReference>
<evidence type="ECO:0000256" key="2">
    <source>
        <dbReference type="ARBA" id="ARBA00023315"/>
    </source>
</evidence>
<evidence type="ECO:0000256" key="1">
    <source>
        <dbReference type="ARBA" id="ARBA00022679"/>
    </source>
</evidence>
<dbReference type="CDD" id="cd04301">
    <property type="entry name" value="NAT_SF"/>
    <property type="match status" value="1"/>
</dbReference>
<keyword evidence="1" id="KW-0808">Transferase</keyword>
<dbReference type="SUPFAM" id="SSF55729">
    <property type="entry name" value="Acyl-CoA N-acyltransferases (Nat)"/>
    <property type="match status" value="1"/>
</dbReference>
<dbReference type="PANTHER" id="PTHR43877">
    <property type="entry name" value="AMINOALKYLPHOSPHONATE N-ACETYLTRANSFERASE-RELATED-RELATED"/>
    <property type="match status" value="1"/>
</dbReference>
<gene>
    <name evidence="4" type="ORF">ABK905_19555</name>
</gene>
<organism evidence="4">
    <name type="scientific">Acerihabitans sp. KWT182</name>
    <dbReference type="NCBI Taxonomy" id="3157919"/>
    <lineage>
        <taxon>Bacteria</taxon>
        <taxon>Pseudomonadati</taxon>
        <taxon>Pseudomonadota</taxon>
        <taxon>Gammaproteobacteria</taxon>
        <taxon>Enterobacterales</taxon>
        <taxon>Pectobacteriaceae</taxon>
        <taxon>Acerihabitans</taxon>
    </lineage>
</organism>
<feature type="domain" description="N-acetyltransferase" evidence="3">
    <location>
        <begin position="8"/>
        <end position="149"/>
    </location>
</feature>
<dbReference type="GO" id="GO:0016747">
    <property type="term" value="F:acyltransferase activity, transferring groups other than amino-acyl groups"/>
    <property type="evidence" value="ECO:0007669"/>
    <property type="project" value="InterPro"/>
</dbReference>
<keyword evidence="2" id="KW-0012">Acyltransferase</keyword>